<feature type="transmembrane region" description="Helical" evidence="1">
    <location>
        <begin position="16"/>
        <end position="38"/>
    </location>
</feature>
<comment type="caution">
    <text evidence="1">Lacks conserved residue(s) required for the propagation of feature annotation.</text>
</comment>
<gene>
    <name evidence="2" type="ORF">HUJ06_004084</name>
</gene>
<dbReference type="InterPro" id="IPR008417">
    <property type="entry name" value="BAP29/BAP31"/>
</dbReference>
<organism evidence="2 3">
    <name type="scientific">Nelumbo nucifera</name>
    <name type="common">Sacred lotus</name>
    <dbReference type="NCBI Taxonomy" id="4432"/>
    <lineage>
        <taxon>Eukaryota</taxon>
        <taxon>Viridiplantae</taxon>
        <taxon>Streptophyta</taxon>
        <taxon>Embryophyta</taxon>
        <taxon>Tracheophyta</taxon>
        <taxon>Spermatophyta</taxon>
        <taxon>Magnoliopsida</taxon>
        <taxon>Proteales</taxon>
        <taxon>Nelumbonaceae</taxon>
        <taxon>Nelumbo</taxon>
    </lineage>
</organism>
<dbReference type="PANTHER" id="PTHR12701">
    <property type="entry name" value="BCR-ASSOCIATED PROTEIN, BAP"/>
    <property type="match status" value="1"/>
</dbReference>
<keyword evidence="1" id="KW-0813">Transport</keyword>
<accession>A0A822ZIC3</accession>
<keyword evidence="1" id="KW-0931">ER-Golgi transport</keyword>
<name>A0A822ZIC3_NELNU</name>
<dbReference type="AlphaFoldDB" id="A0A822ZIC3"/>
<protein>
    <recommendedName>
        <fullName evidence="1">Endoplasmic reticulum transmembrane protein</fullName>
    </recommendedName>
</protein>
<dbReference type="Proteomes" id="UP000607653">
    <property type="component" value="Unassembled WGS sequence"/>
</dbReference>
<dbReference type="PANTHER" id="PTHR12701:SF12">
    <property type="entry name" value="ENDOPLASMIC RETICULUM TRANSMEMBRANE PROTEIN"/>
    <property type="match status" value="1"/>
</dbReference>
<keyword evidence="3" id="KW-1185">Reference proteome</keyword>
<keyword evidence="1" id="KW-0256">Endoplasmic reticulum</keyword>
<keyword evidence="1" id="KW-0472">Membrane</keyword>
<keyword evidence="1" id="KW-1133">Transmembrane helix</keyword>
<dbReference type="GO" id="GO:0006886">
    <property type="term" value="P:intracellular protein transport"/>
    <property type="evidence" value="ECO:0007669"/>
    <property type="project" value="UniProtKB-UniRule"/>
</dbReference>
<proteinExistence type="inferred from homology"/>
<reference evidence="2 3" key="1">
    <citation type="journal article" date="2020" name="Mol. Biol. Evol.">
        <title>Distinct Expression and Methylation Patterns for Genes with Different Fates following a Single Whole-Genome Duplication in Flowering Plants.</title>
        <authorList>
            <person name="Shi T."/>
            <person name="Rahmani R.S."/>
            <person name="Gugger P.F."/>
            <person name="Wang M."/>
            <person name="Li H."/>
            <person name="Zhang Y."/>
            <person name="Li Z."/>
            <person name="Wang Q."/>
            <person name="Van de Peer Y."/>
            <person name="Marchal K."/>
            <person name="Chen J."/>
        </authorList>
    </citation>
    <scope>NUCLEOTIDE SEQUENCE [LARGE SCALE GENOMIC DNA]</scope>
    <source>
        <tissue evidence="2">Leaf</tissue>
    </source>
</reference>
<keyword evidence="1" id="KW-0653">Protein transport</keyword>
<dbReference type="GO" id="GO:0005789">
    <property type="term" value="C:endoplasmic reticulum membrane"/>
    <property type="evidence" value="ECO:0007669"/>
    <property type="project" value="UniProtKB-SubCell"/>
</dbReference>
<sequence>MALEWVVLGYVAAAEAIMLLLTSSNLFLAVIPFCLFLLMDIYWKYETCPAYEGQSCTPTEHFRHQKSNMKSQRNLLYSITHHVLQLDQLHQCIEKLKNHKE</sequence>
<dbReference type="GO" id="GO:0006888">
    <property type="term" value="P:endoplasmic reticulum to Golgi vesicle-mediated transport"/>
    <property type="evidence" value="ECO:0007669"/>
    <property type="project" value="UniProtKB-UniRule"/>
</dbReference>
<comment type="function">
    <text evidence="1">May play a role in anterograde transport of membrane proteins from the endoplasmic reticulum to the Golgi.</text>
</comment>
<comment type="subcellular location">
    <subcellularLocation>
        <location evidence="1">Endoplasmic reticulum membrane</location>
        <topology evidence="1">Multi-pass membrane protein</topology>
    </subcellularLocation>
</comment>
<dbReference type="EMBL" id="DUZY01000007">
    <property type="protein sequence ID" value="DAD45854.1"/>
    <property type="molecule type" value="Genomic_DNA"/>
</dbReference>
<evidence type="ECO:0000313" key="3">
    <source>
        <dbReference type="Proteomes" id="UP000607653"/>
    </source>
</evidence>
<dbReference type="GO" id="GO:0070973">
    <property type="term" value="P:protein localization to endoplasmic reticulum exit site"/>
    <property type="evidence" value="ECO:0007669"/>
    <property type="project" value="UniProtKB-UniRule"/>
</dbReference>
<evidence type="ECO:0000313" key="2">
    <source>
        <dbReference type="EMBL" id="DAD45854.1"/>
    </source>
</evidence>
<evidence type="ECO:0000256" key="1">
    <source>
        <dbReference type="RuleBase" id="RU367026"/>
    </source>
</evidence>
<comment type="similarity">
    <text evidence="1">Belongs to the BCAP29/BCAP31 family.</text>
</comment>
<comment type="caution">
    <text evidence="2">The sequence shown here is derived from an EMBL/GenBank/DDBJ whole genome shotgun (WGS) entry which is preliminary data.</text>
</comment>
<keyword evidence="1" id="KW-0812">Transmembrane</keyword>